<accession>A0A7R7GPW2</accession>
<dbReference type="Pfam" id="PF01610">
    <property type="entry name" value="DDE_Tnp_ISL3"/>
    <property type="match status" value="1"/>
</dbReference>
<protein>
    <recommendedName>
        <fullName evidence="1">Transposase IS204/IS1001/IS1096/IS1165 DDE domain-containing protein</fullName>
    </recommendedName>
</protein>
<name>A0A7R7GPW2_9MYCO</name>
<reference evidence="2 3" key="1">
    <citation type="submission" date="2020-12" db="EMBL/GenBank/DDBJ databases">
        <title>Complete genome sequence of Mycobacterium heckeshornense JCM 15655T, closely related to a pathogenic non-tuberculous mycobacterial species Mycobacterium xenopi.</title>
        <authorList>
            <person name="Yoshida M."/>
            <person name="Fukano H."/>
            <person name="Asakura T."/>
            <person name="Suzuki M."/>
            <person name="Hoshino Y."/>
        </authorList>
    </citation>
    <scope>NUCLEOTIDE SEQUENCE [LARGE SCALE GENOMIC DNA]</scope>
    <source>
        <strain evidence="2 3">JCM 15655</strain>
    </source>
</reference>
<dbReference type="PANTHER" id="PTHR33498:SF1">
    <property type="entry name" value="TRANSPOSASE FOR INSERTION SEQUENCE ELEMENT IS1557"/>
    <property type="match status" value="1"/>
</dbReference>
<dbReference type="EMBL" id="AP024237">
    <property type="protein sequence ID" value="BCO33721.1"/>
    <property type="molecule type" value="Genomic_DNA"/>
</dbReference>
<dbReference type="InterPro" id="IPR002560">
    <property type="entry name" value="Transposase_DDE"/>
</dbReference>
<keyword evidence="3" id="KW-1185">Reference proteome</keyword>
<dbReference type="AlphaFoldDB" id="A0A7R7GPW2"/>
<evidence type="ECO:0000259" key="1">
    <source>
        <dbReference type="Pfam" id="PF01610"/>
    </source>
</evidence>
<dbReference type="NCBIfam" id="NF033550">
    <property type="entry name" value="transpos_ISL3"/>
    <property type="match status" value="1"/>
</dbReference>
<gene>
    <name evidence="2" type="ORF">MHEC_01540</name>
</gene>
<evidence type="ECO:0000313" key="2">
    <source>
        <dbReference type="EMBL" id="BCO33721.1"/>
    </source>
</evidence>
<organism evidence="2 3">
    <name type="scientific">Mycobacterium heckeshornense</name>
    <dbReference type="NCBI Taxonomy" id="110505"/>
    <lineage>
        <taxon>Bacteria</taxon>
        <taxon>Bacillati</taxon>
        <taxon>Actinomycetota</taxon>
        <taxon>Actinomycetes</taxon>
        <taxon>Mycobacteriales</taxon>
        <taxon>Mycobacteriaceae</taxon>
        <taxon>Mycobacterium</taxon>
    </lineage>
</organism>
<sequence>MVARARATTRLRTAIGAAIGDAGRAVAEVAAAHGVPWPTAHRAFVAHAEERLCEPAPVAVLGIDETRRGKPRWEQCATTGRWVRVDPWDTGFVDLAGDQGLLGQREGRTGAAVIDWLAERSQEFREAVQFVAIDPAAVYATAIRTPGLLPNATLLVDHFHLVKLGNDALTKVRRRVTWDLRDRRGGKLDPEWAHRRRLLTAWERLSDKNFATMWNAIVAEDDTGQILSAWIAKEELRTLLSTVHAGGDAHLTRHRLHRFLAWCIDSQIPELLTLAATVDTWWPEINAFIATGITNARTEGYNRLVKQVKRAACGFRNQDNSARRIRFHCTRKQRAATQTSC</sequence>
<dbReference type="PANTHER" id="PTHR33498">
    <property type="entry name" value="TRANSPOSASE FOR INSERTION SEQUENCE ELEMENT IS1557"/>
    <property type="match status" value="1"/>
</dbReference>
<feature type="domain" description="Transposase IS204/IS1001/IS1096/IS1165 DDE" evidence="1">
    <location>
        <begin position="61"/>
        <end position="324"/>
    </location>
</feature>
<proteinExistence type="predicted"/>
<dbReference type="InterPro" id="IPR047951">
    <property type="entry name" value="Transpos_ISL3"/>
</dbReference>
<evidence type="ECO:0000313" key="3">
    <source>
        <dbReference type="Proteomes" id="UP000595446"/>
    </source>
</evidence>
<dbReference type="Proteomes" id="UP000595446">
    <property type="component" value="Chromosome"/>
</dbReference>